<comment type="caution">
    <text evidence="2">The sequence shown here is derived from an EMBL/GenBank/DDBJ whole genome shotgun (WGS) entry which is preliminary data.</text>
</comment>
<dbReference type="InterPro" id="IPR051083">
    <property type="entry name" value="GrpII_Intron_Splice-Mob/Def"/>
</dbReference>
<proteinExistence type="predicted"/>
<dbReference type="Proteomes" id="UP000050326">
    <property type="component" value="Unassembled WGS sequence"/>
</dbReference>
<dbReference type="PANTHER" id="PTHR34047:SF8">
    <property type="entry name" value="PROTEIN YKFC"/>
    <property type="match status" value="1"/>
</dbReference>
<accession>A0A0P8W6A6</accession>
<reference evidence="2 3" key="1">
    <citation type="submission" date="2015-09" db="EMBL/GenBank/DDBJ databases">
        <title>Genome sequence of Oxobacter pfennigii DSM 3222.</title>
        <authorList>
            <person name="Poehlein A."/>
            <person name="Bengelsdorf F.R."/>
            <person name="Schiel-Bengelsdorf B."/>
            <person name="Duerre P."/>
            <person name="Daniel R."/>
        </authorList>
    </citation>
    <scope>NUCLEOTIDE SEQUENCE [LARGE SCALE GENOMIC DNA]</scope>
    <source>
        <strain evidence="2 3">DSM 3222</strain>
    </source>
</reference>
<dbReference type="PANTHER" id="PTHR34047">
    <property type="entry name" value="NUCLEAR INTRON MATURASE 1, MITOCHONDRIAL-RELATED"/>
    <property type="match status" value="1"/>
</dbReference>
<evidence type="ECO:0000313" key="2">
    <source>
        <dbReference type="EMBL" id="KPU44226.1"/>
    </source>
</evidence>
<protein>
    <submittedName>
        <fullName evidence="2">Group II intron-encoded protein LtrA</fullName>
    </submittedName>
</protein>
<dbReference type="OrthoDB" id="9793236at2"/>
<keyword evidence="3" id="KW-1185">Reference proteome</keyword>
<evidence type="ECO:0000313" key="3">
    <source>
        <dbReference type="Proteomes" id="UP000050326"/>
    </source>
</evidence>
<feature type="domain" description="Reverse transcriptase" evidence="1">
    <location>
        <begin position="1"/>
        <end position="175"/>
    </location>
</feature>
<dbReference type="AlphaFoldDB" id="A0A0P8W6A6"/>
<dbReference type="InterPro" id="IPR000477">
    <property type="entry name" value="RT_dom"/>
</dbReference>
<organism evidence="2 3">
    <name type="scientific">Oxobacter pfennigii</name>
    <dbReference type="NCBI Taxonomy" id="36849"/>
    <lineage>
        <taxon>Bacteria</taxon>
        <taxon>Bacillati</taxon>
        <taxon>Bacillota</taxon>
        <taxon>Clostridia</taxon>
        <taxon>Eubacteriales</taxon>
        <taxon>Clostridiaceae</taxon>
        <taxon>Oxobacter</taxon>
    </lineage>
</organism>
<dbReference type="InterPro" id="IPR043502">
    <property type="entry name" value="DNA/RNA_pol_sf"/>
</dbReference>
<dbReference type="STRING" id="36849.OXPF_23940"/>
<name>A0A0P8W6A6_9CLOT</name>
<dbReference type="EMBL" id="LKET01000032">
    <property type="protein sequence ID" value="KPU44226.1"/>
    <property type="molecule type" value="Genomic_DNA"/>
</dbReference>
<dbReference type="Pfam" id="PF00078">
    <property type="entry name" value="RVT_1"/>
    <property type="match status" value="1"/>
</dbReference>
<evidence type="ECO:0000259" key="1">
    <source>
        <dbReference type="PROSITE" id="PS50878"/>
    </source>
</evidence>
<sequence length="175" mass="20145">MKFILRTQPGDIEQLLILSAEMIKFRILGIPTLEDRLLQQCTKQVLEPICEARFYKHSYGFRPNRSMEHALARAISLINSNKLHYAIDIDVKGFFDNVDHGKLLKQMWSMGIRDKKLLSVISKILKARIEGIGVPEKGTPQGGIISPILSNIVLNELDWWIYSQWEGMKTRPRRG</sequence>
<dbReference type="SUPFAM" id="SSF56672">
    <property type="entry name" value="DNA/RNA polymerases"/>
    <property type="match status" value="1"/>
</dbReference>
<dbReference type="CDD" id="cd01651">
    <property type="entry name" value="RT_G2_intron"/>
    <property type="match status" value="1"/>
</dbReference>
<gene>
    <name evidence="2" type="primary">ltrA</name>
    <name evidence="2" type="ORF">OXPF_23940</name>
</gene>
<dbReference type="PATRIC" id="fig|36849.3.peg.2519"/>
<dbReference type="PROSITE" id="PS50878">
    <property type="entry name" value="RT_POL"/>
    <property type="match status" value="1"/>
</dbReference>